<dbReference type="Proteomes" id="UP001595457">
    <property type="component" value="Unassembled WGS sequence"/>
</dbReference>
<dbReference type="EMBL" id="JBHRSJ010000035">
    <property type="protein sequence ID" value="MFC2974475.1"/>
    <property type="molecule type" value="Genomic_DNA"/>
</dbReference>
<comment type="subcellular location">
    <subcellularLocation>
        <location evidence="2">Secreted</location>
    </subcellularLocation>
</comment>
<evidence type="ECO:0000256" key="1">
    <source>
        <dbReference type="ARBA" id="ARBA00001913"/>
    </source>
</evidence>
<organism evidence="8 9">
    <name type="scientific">Azotobacter bryophylli</name>
    <dbReference type="NCBI Taxonomy" id="1986537"/>
    <lineage>
        <taxon>Bacteria</taxon>
        <taxon>Pseudomonadati</taxon>
        <taxon>Pseudomonadota</taxon>
        <taxon>Gammaproteobacteria</taxon>
        <taxon>Pseudomonadales</taxon>
        <taxon>Pseudomonadaceae</taxon>
        <taxon>Azotobacter</taxon>
    </lineage>
</organism>
<dbReference type="PANTHER" id="PTHR38340">
    <property type="entry name" value="S-LAYER PROTEIN"/>
    <property type="match status" value="1"/>
</dbReference>
<accession>A0ABV7AZF3</accession>
<dbReference type="InterPro" id="IPR013858">
    <property type="entry name" value="Peptidase_M10B_C"/>
</dbReference>
<keyword evidence="5" id="KW-0106">Calcium</keyword>
<dbReference type="InterPro" id="IPR018511">
    <property type="entry name" value="Hemolysin-typ_Ca-bd_CS"/>
</dbReference>
<dbReference type="InterPro" id="IPR011049">
    <property type="entry name" value="Serralysin-like_metalloprot_C"/>
</dbReference>
<dbReference type="PRINTS" id="PR00313">
    <property type="entry name" value="CABNDNGRPT"/>
</dbReference>
<dbReference type="PANTHER" id="PTHR38340:SF1">
    <property type="entry name" value="S-LAYER PROTEIN"/>
    <property type="match status" value="1"/>
</dbReference>
<dbReference type="InterPro" id="IPR050557">
    <property type="entry name" value="RTX_toxin/Mannuronan_C5-epim"/>
</dbReference>
<dbReference type="PROSITE" id="PS00330">
    <property type="entry name" value="HEMOLYSIN_CALCIUM"/>
    <property type="match status" value="5"/>
</dbReference>
<dbReference type="RefSeq" id="WP_377816707.1">
    <property type="nucleotide sequence ID" value="NZ_JBHRSJ010000035.1"/>
</dbReference>
<reference evidence="9" key="1">
    <citation type="journal article" date="2019" name="Int. J. Syst. Evol. Microbiol.">
        <title>The Global Catalogue of Microorganisms (GCM) 10K type strain sequencing project: providing services to taxonomists for standard genome sequencing and annotation.</title>
        <authorList>
            <consortium name="The Broad Institute Genomics Platform"/>
            <consortium name="The Broad Institute Genome Sequencing Center for Infectious Disease"/>
            <person name="Wu L."/>
            <person name="Ma J."/>
        </authorList>
    </citation>
    <scope>NUCLEOTIDE SEQUENCE [LARGE SCALE GENOMIC DNA]</scope>
    <source>
        <strain evidence="9">KCTC 62195</strain>
    </source>
</reference>
<dbReference type="Pfam" id="PF00353">
    <property type="entry name" value="HemolysinCabind"/>
    <property type="match status" value="3"/>
</dbReference>
<name>A0ABV7AZF3_9GAMM</name>
<keyword evidence="4" id="KW-0677">Repeat</keyword>
<feature type="compositionally biased region" description="Basic and acidic residues" evidence="6">
    <location>
        <begin position="222"/>
        <end position="236"/>
    </location>
</feature>
<comment type="cofactor">
    <cofactor evidence="1">
        <name>Ca(2+)</name>
        <dbReference type="ChEBI" id="CHEBI:29108"/>
    </cofactor>
</comment>
<keyword evidence="3" id="KW-0964">Secreted</keyword>
<dbReference type="SUPFAM" id="SSF51120">
    <property type="entry name" value="beta-Roll"/>
    <property type="match status" value="2"/>
</dbReference>
<feature type="region of interest" description="Disordered" evidence="6">
    <location>
        <begin position="202"/>
        <end position="258"/>
    </location>
</feature>
<sequence length="341" mass="35911">MASVRSIATSEEFAQGYNAGLNLVGTADDDELYGSAGQDKLHGGGGDDRLYGGTDHDELYGDAGDDRLYGGSGLDLLVGGSGADRLVGGSDADTLIDGDEGDVLIGGSGDDHYRISGPVELVEGESGGRDTIYAIELELLRLPEHFEDIIMHDTRVAYGNDADNRITPEDEFDATITDYSLYGLGGNDLLYGASGDNRLEGGSGNDSLVGAAGDDTLIGGDGDDRLEGGNDRDRLSGGDGQDVFAYGWSDESGPSADTRDRITDFEPGDDRIDLQRVDANRATPDDDAFGVLLDADDAFSEPGQLRFADGVLYGNVDDDAQAELAIELTGIETLQWQDLVT</sequence>
<dbReference type="Pfam" id="PF08548">
    <property type="entry name" value="Peptidase_M10_C"/>
    <property type="match status" value="1"/>
</dbReference>
<feature type="domain" description="Peptidase M10 serralysin C-terminal" evidence="7">
    <location>
        <begin position="201"/>
        <end position="339"/>
    </location>
</feature>
<evidence type="ECO:0000256" key="4">
    <source>
        <dbReference type="ARBA" id="ARBA00022737"/>
    </source>
</evidence>
<evidence type="ECO:0000256" key="2">
    <source>
        <dbReference type="ARBA" id="ARBA00004613"/>
    </source>
</evidence>
<evidence type="ECO:0000256" key="5">
    <source>
        <dbReference type="ARBA" id="ARBA00022837"/>
    </source>
</evidence>
<proteinExistence type="predicted"/>
<dbReference type="InterPro" id="IPR001343">
    <property type="entry name" value="Hemolysn_Ca-bd"/>
</dbReference>
<evidence type="ECO:0000313" key="9">
    <source>
        <dbReference type="Proteomes" id="UP001595457"/>
    </source>
</evidence>
<keyword evidence="9" id="KW-1185">Reference proteome</keyword>
<protein>
    <submittedName>
        <fullName evidence="8">Calcium-binding protein</fullName>
    </submittedName>
</protein>
<gene>
    <name evidence="8" type="ORF">ACFOJE_19965</name>
</gene>
<evidence type="ECO:0000256" key="3">
    <source>
        <dbReference type="ARBA" id="ARBA00022525"/>
    </source>
</evidence>
<evidence type="ECO:0000256" key="6">
    <source>
        <dbReference type="SAM" id="MobiDB-lite"/>
    </source>
</evidence>
<dbReference type="Gene3D" id="2.150.10.10">
    <property type="entry name" value="Serralysin-like metalloprotease, C-terminal"/>
    <property type="match status" value="3"/>
</dbReference>
<evidence type="ECO:0000313" key="8">
    <source>
        <dbReference type="EMBL" id="MFC2974475.1"/>
    </source>
</evidence>
<evidence type="ECO:0000259" key="7">
    <source>
        <dbReference type="Pfam" id="PF08548"/>
    </source>
</evidence>
<comment type="caution">
    <text evidence="8">The sequence shown here is derived from an EMBL/GenBank/DDBJ whole genome shotgun (WGS) entry which is preliminary data.</text>
</comment>